<evidence type="ECO:0000313" key="8">
    <source>
        <dbReference type="EMBL" id="MBO2453830.1"/>
    </source>
</evidence>
<dbReference type="Proteomes" id="UP000669179">
    <property type="component" value="Unassembled WGS sequence"/>
</dbReference>
<dbReference type="AlphaFoldDB" id="A0A939PK54"/>
<dbReference type="SFLD" id="SFLDG01020">
    <property type="entry name" value="Terpene_Cyclase_Like_2"/>
    <property type="match status" value="1"/>
</dbReference>
<dbReference type="SUPFAM" id="SSF48576">
    <property type="entry name" value="Terpenoid synthases"/>
    <property type="match status" value="1"/>
</dbReference>
<evidence type="ECO:0000256" key="5">
    <source>
        <dbReference type="ARBA" id="ARBA00035573"/>
    </source>
</evidence>
<evidence type="ECO:0000256" key="4">
    <source>
        <dbReference type="ARBA" id="ARBA00023239"/>
    </source>
</evidence>
<organism evidence="8 9">
    <name type="scientific">Actinomadura barringtoniae</name>
    <dbReference type="NCBI Taxonomy" id="1427535"/>
    <lineage>
        <taxon>Bacteria</taxon>
        <taxon>Bacillati</taxon>
        <taxon>Actinomycetota</taxon>
        <taxon>Actinomycetes</taxon>
        <taxon>Streptosporangiales</taxon>
        <taxon>Thermomonosporaceae</taxon>
        <taxon>Actinomadura</taxon>
    </lineage>
</organism>
<dbReference type="InterPro" id="IPR034686">
    <property type="entry name" value="Terpene_cyclase-like_2"/>
</dbReference>
<comment type="catalytic activity">
    <reaction evidence="5">
        <text>(E)-2-methylgeranyl diphosphate + H2O = 2-methylisoborneol + diphosphate</text>
        <dbReference type="Rhea" id="RHEA:32571"/>
        <dbReference type="ChEBI" id="CHEBI:15377"/>
        <dbReference type="ChEBI" id="CHEBI:33019"/>
        <dbReference type="ChEBI" id="CHEBI:61984"/>
        <dbReference type="ChEBI" id="CHEBI:61987"/>
        <dbReference type="EC" id="4.2.3.118"/>
    </reaction>
</comment>
<dbReference type="GO" id="GO:0042214">
    <property type="term" value="P:terpene metabolic process"/>
    <property type="evidence" value="ECO:0007669"/>
    <property type="project" value="InterPro"/>
</dbReference>
<comment type="caution">
    <text evidence="8">The sequence shown here is derived from an EMBL/GenBank/DDBJ whole genome shotgun (WGS) entry which is preliminary data.</text>
</comment>
<evidence type="ECO:0000313" key="9">
    <source>
        <dbReference type="Proteomes" id="UP000669179"/>
    </source>
</evidence>
<dbReference type="EMBL" id="JAGEOJ010000022">
    <property type="protein sequence ID" value="MBO2453830.1"/>
    <property type="molecule type" value="Genomic_DNA"/>
</dbReference>
<evidence type="ECO:0000256" key="3">
    <source>
        <dbReference type="ARBA" id="ARBA00022842"/>
    </source>
</evidence>
<dbReference type="EC" id="4.2.3.-" evidence="7"/>
<keyword evidence="2 7" id="KW-0479">Metal-binding</keyword>
<gene>
    <name evidence="8" type="ORF">J4573_42540</name>
</gene>
<protein>
    <recommendedName>
        <fullName evidence="7">Terpene synthase</fullName>
        <ecNumber evidence="7">4.2.3.-</ecNumber>
    </recommendedName>
</protein>
<comment type="cofactor">
    <cofactor evidence="1 7">
        <name>Mg(2+)</name>
        <dbReference type="ChEBI" id="CHEBI:18420"/>
    </cofactor>
</comment>
<name>A0A939PK54_9ACTN</name>
<dbReference type="NCBIfam" id="NF041167">
    <property type="entry name" value="f2_encap_cargo2"/>
    <property type="match status" value="1"/>
</dbReference>
<dbReference type="PANTHER" id="PTHR35201">
    <property type="entry name" value="TERPENE SYNTHASE"/>
    <property type="match status" value="1"/>
</dbReference>
<dbReference type="GO" id="GO:0010333">
    <property type="term" value="F:terpene synthase activity"/>
    <property type="evidence" value="ECO:0007669"/>
    <property type="project" value="InterPro"/>
</dbReference>
<evidence type="ECO:0000256" key="2">
    <source>
        <dbReference type="ARBA" id="ARBA00022723"/>
    </source>
</evidence>
<evidence type="ECO:0000256" key="1">
    <source>
        <dbReference type="ARBA" id="ARBA00001946"/>
    </source>
</evidence>
<proteinExistence type="inferred from homology"/>
<dbReference type="InterPro" id="IPR047945">
    <property type="entry name" value="MIB_synthase"/>
</dbReference>
<dbReference type="PANTHER" id="PTHR35201:SF4">
    <property type="entry name" value="BETA-PINACENE SYNTHASE-RELATED"/>
    <property type="match status" value="1"/>
</dbReference>
<accession>A0A939PK54</accession>
<dbReference type="GO" id="GO:0046872">
    <property type="term" value="F:metal ion binding"/>
    <property type="evidence" value="ECO:0007669"/>
    <property type="project" value="UniProtKB-KW"/>
</dbReference>
<keyword evidence="9" id="KW-1185">Reference proteome</keyword>
<comment type="similarity">
    <text evidence="6">Belongs to the terpene synthase family. 2-methylisoborneol synthase subfamily.</text>
</comment>
<keyword evidence="4 7" id="KW-0456">Lyase</keyword>
<evidence type="ECO:0000256" key="7">
    <source>
        <dbReference type="RuleBase" id="RU366034"/>
    </source>
</evidence>
<evidence type="ECO:0000256" key="6">
    <source>
        <dbReference type="ARBA" id="ARBA00035653"/>
    </source>
</evidence>
<dbReference type="RefSeq" id="WP_208261846.1">
    <property type="nucleotide sequence ID" value="NZ_JAGEOJ010000022.1"/>
</dbReference>
<dbReference type="InterPro" id="IPR008949">
    <property type="entry name" value="Isoprenoid_synthase_dom_sf"/>
</dbReference>
<dbReference type="Pfam" id="PF19086">
    <property type="entry name" value="Terpene_syn_C_2"/>
    <property type="match status" value="1"/>
</dbReference>
<dbReference type="Gene3D" id="1.10.600.10">
    <property type="entry name" value="Farnesyl Diphosphate Synthase"/>
    <property type="match status" value="1"/>
</dbReference>
<reference evidence="8" key="1">
    <citation type="submission" date="2021-03" db="EMBL/GenBank/DDBJ databases">
        <authorList>
            <person name="Kanchanasin P."/>
            <person name="Saeng-In P."/>
            <person name="Phongsopitanun W."/>
            <person name="Yuki M."/>
            <person name="Kudo T."/>
            <person name="Ohkuma M."/>
            <person name="Tanasupawat S."/>
        </authorList>
    </citation>
    <scope>NUCLEOTIDE SEQUENCE</scope>
    <source>
        <strain evidence="8">GKU 128</strain>
    </source>
</reference>
<keyword evidence="3 7" id="KW-0460">Magnesium</keyword>
<dbReference type="SFLD" id="SFLDS00005">
    <property type="entry name" value="Isoprenoid_Synthase_Type_I"/>
    <property type="match status" value="1"/>
</dbReference>
<sequence>MSSSPSVPENAATRLFTSLKHPDVVRSARGSVPVLGGPTGLGTSAARALTAVREEAVGSVPEIGDPERQIKGLRCPPALRDDRALADRVNERLVDWAENEIDLYDDAGMREKLLAFDPGRSVMLCHPDAVTFEHLVAAGMLLVGENAVDDYFCEEEYGGSPDGLGARLAVAQAAIDPAHMPPGYARQYEQALGEHPALRAMRSAMDHFERIATPAQAQRYRHDVANLYLGYNAEGACVQTGRVPSVWEYLVQRQFNNFRPCLTITDSVGGYELPAHVYALPDVQKATALAGNATTILNDLYSLRKEMATERLHYNLPIVIADEEGYDIHMAFQKAIDVHNELVDAFEALAAPLAATDPVLARYLAGLSNWLGGNHEWHSGLVGTRYAVEP</sequence>